<sequence length="96" mass="11109">MEVLVREDRCFSFTELLTGWGRKSLPHHKIYTMTETKVYKLHDSIHVEAFTTSLGIEGIKHNVFEYEEYTAIEVTGTPLEITRASSIYQQVTTIKL</sequence>
<name>A0A6N2R1V8_9BACE</name>
<protein>
    <submittedName>
        <fullName evidence="1">Uncharacterized protein</fullName>
    </submittedName>
</protein>
<organism evidence="1">
    <name type="scientific">Bacteroides faecis</name>
    <dbReference type="NCBI Taxonomy" id="674529"/>
    <lineage>
        <taxon>Bacteria</taxon>
        <taxon>Pseudomonadati</taxon>
        <taxon>Bacteroidota</taxon>
        <taxon>Bacteroidia</taxon>
        <taxon>Bacteroidales</taxon>
        <taxon>Bacteroidaceae</taxon>
        <taxon>Bacteroides</taxon>
    </lineage>
</organism>
<dbReference type="AlphaFoldDB" id="A0A6N2R1V8"/>
<reference evidence="1" key="1">
    <citation type="submission" date="2019-11" db="EMBL/GenBank/DDBJ databases">
        <authorList>
            <person name="Feng L."/>
        </authorList>
    </citation>
    <scope>NUCLEOTIDE SEQUENCE</scope>
    <source>
        <strain evidence="1">BfaecisLFYP10</strain>
    </source>
</reference>
<gene>
    <name evidence="1" type="ORF">BFLFYP10_00127</name>
</gene>
<evidence type="ECO:0000313" key="1">
    <source>
        <dbReference type="EMBL" id="VYS74101.1"/>
    </source>
</evidence>
<accession>A0A6N2R1V8</accession>
<proteinExistence type="predicted"/>
<dbReference type="EMBL" id="CACRSZ010000001">
    <property type="protein sequence ID" value="VYS74101.1"/>
    <property type="molecule type" value="Genomic_DNA"/>
</dbReference>